<dbReference type="GeneID" id="87889465"/>
<evidence type="ECO:0000256" key="4">
    <source>
        <dbReference type="ARBA" id="ARBA00022723"/>
    </source>
</evidence>
<feature type="compositionally biased region" description="Polar residues" evidence="6">
    <location>
        <begin position="288"/>
        <end position="302"/>
    </location>
</feature>
<dbReference type="InterPro" id="IPR037507">
    <property type="entry name" value="Ribosomal_mL59"/>
</dbReference>
<dbReference type="SMART" id="SM00271">
    <property type="entry name" value="DnaJ"/>
    <property type="match status" value="1"/>
</dbReference>
<dbReference type="Gene3D" id="1.10.287.110">
    <property type="entry name" value="DnaJ domain"/>
    <property type="match status" value="1"/>
</dbReference>
<dbReference type="SUPFAM" id="SSF144217">
    <property type="entry name" value="CSL zinc finger"/>
    <property type="match status" value="1"/>
</dbReference>
<organism evidence="9 10">
    <name type="scientific">Chaetomium strumarium</name>
    <dbReference type="NCBI Taxonomy" id="1170767"/>
    <lineage>
        <taxon>Eukaryota</taxon>
        <taxon>Fungi</taxon>
        <taxon>Dikarya</taxon>
        <taxon>Ascomycota</taxon>
        <taxon>Pezizomycotina</taxon>
        <taxon>Sordariomycetes</taxon>
        <taxon>Sordariomycetidae</taxon>
        <taxon>Sordariales</taxon>
        <taxon>Chaetomiaceae</taxon>
        <taxon>Chaetomium</taxon>
    </lineage>
</organism>
<dbReference type="EMBL" id="JAUDZG010000001">
    <property type="protein sequence ID" value="KAK3310013.1"/>
    <property type="molecule type" value="Genomic_DNA"/>
</dbReference>
<sequence>MATAVSKNVQLALALPARLRTFLARYPPASILPAGVDPETHKTAYQEETPNPFLPTKHPVTGRWHDPKYSMRRQAELVKMAREHGVEELLPYTPKGTEVRLRKRVELGLRVRGTGVGQQVKGHKHERQLGVKYDGEEKTGYVGDAGAHQRMEEDYSGGTDYHHQTQHQLNSPTRGVPTPLKPSTTMPPALVPNYYEVLNLSQATLSTHDEATAAALVKRAYRRALLNHHPDKTKHQHQHQNQQQGNTTVPTSFTVDQISSAYATLSRPGQRKAYDRTLQLQRQAQQQGPSTAGGTPSDFQTGIENVDLDDLASDGEADGTTGWYRACRCGNPRGYHFTEADLEDAADLGELMVGCTDCSLWLRVHFAVVDDAE</sequence>
<dbReference type="Pfam" id="PF18126">
    <property type="entry name" value="Mitoc_mL59"/>
    <property type="match status" value="1"/>
</dbReference>
<keyword evidence="5" id="KW-0408">Iron</keyword>
<evidence type="ECO:0000256" key="3">
    <source>
        <dbReference type="ARBA" id="ARBA00021797"/>
    </source>
</evidence>
<accession>A0AAJ0H1E5</accession>
<dbReference type="InterPro" id="IPR007872">
    <property type="entry name" value="DPH_MB_dom"/>
</dbReference>
<evidence type="ECO:0000313" key="10">
    <source>
        <dbReference type="Proteomes" id="UP001273166"/>
    </source>
</evidence>
<dbReference type="Pfam" id="PF00226">
    <property type="entry name" value="DnaJ"/>
    <property type="match status" value="1"/>
</dbReference>
<reference evidence="9" key="2">
    <citation type="submission" date="2023-06" db="EMBL/GenBank/DDBJ databases">
        <authorList>
            <consortium name="Lawrence Berkeley National Laboratory"/>
            <person name="Mondo S.J."/>
            <person name="Hensen N."/>
            <person name="Bonometti L."/>
            <person name="Westerberg I."/>
            <person name="Brannstrom I.O."/>
            <person name="Guillou S."/>
            <person name="Cros-Aarteil S."/>
            <person name="Calhoun S."/>
            <person name="Haridas S."/>
            <person name="Kuo A."/>
            <person name="Pangilinan J."/>
            <person name="Riley R."/>
            <person name="Labutti K."/>
            <person name="Andreopoulos B."/>
            <person name="Lipzen A."/>
            <person name="Chen C."/>
            <person name="Yanf M."/>
            <person name="Daum C."/>
            <person name="Ng V."/>
            <person name="Clum A."/>
            <person name="Steindorff A."/>
            <person name="Ohm R."/>
            <person name="Martin F."/>
            <person name="Silar P."/>
            <person name="Natvig D."/>
            <person name="Lalanne C."/>
            <person name="Gautier V."/>
            <person name="Ament-Velasquez S.L."/>
            <person name="Kruys A."/>
            <person name="Hutchinson M.I."/>
            <person name="Powell A.J."/>
            <person name="Barry K."/>
            <person name="Miller A.N."/>
            <person name="Grigoriev I.V."/>
            <person name="Debuchy R."/>
            <person name="Gladieux P."/>
            <person name="Thoren M.H."/>
            <person name="Johannesson H."/>
        </authorList>
    </citation>
    <scope>NUCLEOTIDE SEQUENCE</scope>
    <source>
        <strain evidence="9">CBS 333.67</strain>
    </source>
</reference>
<comment type="function">
    <text evidence="1">Required for the first step of diphthamide biosynthesis, the transfer of 3-amino-3-carboxypropyl from S-adenosyl-L-methionine to a histidine residue. Diphthamide is a post-translational modification of histidine which occurs in elongation factor 2.</text>
</comment>
<name>A0AAJ0H1E5_9PEZI</name>
<evidence type="ECO:0000313" key="9">
    <source>
        <dbReference type="EMBL" id="KAK3310013.1"/>
    </source>
</evidence>
<evidence type="ECO:0000259" key="8">
    <source>
        <dbReference type="PROSITE" id="PS51074"/>
    </source>
</evidence>
<dbReference type="AlphaFoldDB" id="A0AAJ0H1E5"/>
<dbReference type="CDD" id="cd06257">
    <property type="entry name" value="DnaJ"/>
    <property type="match status" value="1"/>
</dbReference>
<dbReference type="Proteomes" id="UP001273166">
    <property type="component" value="Unassembled WGS sequence"/>
</dbReference>
<evidence type="ECO:0000256" key="6">
    <source>
        <dbReference type="SAM" id="MobiDB-lite"/>
    </source>
</evidence>
<dbReference type="PANTHER" id="PTHR28041:SF1">
    <property type="entry name" value="LARGE RIBOSOMAL SUBUNIT PROTEIN ML59"/>
    <property type="match status" value="1"/>
</dbReference>
<feature type="region of interest" description="Disordered" evidence="6">
    <location>
        <begin position="279"/>
        <end position="302"/>
    </location>
</feature>
<evidence type="ECO:0000256" key="2">
    <source>
        <dbReference type="ARBA" id="ARBA00006169"/>
    </source>
</evidence>
<keyword evidence="4" id="KW-0479">Metal-binding</keyword>
<dbReference type="InterPro" id="IPR036671">
    <property type="entry name" value="DPH_MB_sf"/>
</dbReference>
<protein>
    <recommendedName>
        <fullName evidence="3">Diphthamide biosynthesis protein 4</fullName>
    </recommendedName>
</protein>
<dbReference type="InterPro" id="IPR001623">
    <property type="entry name" value="DnaJ_domain"/>
</dbReference>
<comment type="caution">
    <text evidence="9">The sequence shown here is derived from an EMBL/GenBank/DDBJ whole genome shotgun (WGS) entry which is preliminary data.</text>
</comment>
<dbReference type="InterPro" id="IPR036869">
    <property type="entry name" value="J_dom_sf"/>
</dbReference>
<dbReference type="RefSeq" id="XP_062725793.1">
    <property type="nucleotide sequence ID" value="XM_062870636.1"/>
</dbReference>
<dbReference type="PANTHER" id="PTHR28041">
    <property type="entry name" value="54S RIBOSOMAL PROTEIN L25, MITOCHONDRIAL"/>
    <property type="match status" value="1"/>
</dbReference>
<evidence type="ECO:0000256" key="5">
    <source>
        <dbReference type="ARBA" id="ARBA00023004"/>
    </source>
</evidence>
<dbReference type="PROSITE" id="PS50076">
    <property type="entry name" value="DNAJ_2"/>
    <property type="match status" value="1"/>
</dbReference>
<dbReference type="GO" id="GO:0005762">
    <property type="term" value="C:mitochondrial large ribosomal subunit"/>
    <property type="evidence" value="ECO:0007669"/>
    <property type="project" value="InterPro"/>
</dbReference>
<feature type="region of interest" description="Disordered" evidence="6">
    <location>
        <begin position="231"/>
        <end position="250"/>
    </location>
</feature>
<feature type="domain" description="J" evidence="7">
    <location>
        <begin position="193"/>
        <end position="278"/>
    </location>
</feature>
<gene>
    <name evidence="9" type="ORF">B0T15DRAFT_564162</name>
</gene>
<evidence type="ECO:0000259" key="7">
    <source>
        <dbReference type="PROSITE" id="PS50076"/>
    </source>
</evidence>
<keyword evidence="10" id="KW-1185">Reference proteome</keyword>
<dbReference type="PROSITE" id="PS51074">
    <property type="entry name" value="DPH_MB"/>
    <property type="match status" value="1"/>
</dbReference>
<dbReference type="Gene3D" id="3.10.660.10">
    <property type="entry name" value="DPH Zinc finger"/>
    <property type="match status" value="1"/>
</dbReference>
<proteinExistence type="inferred from homology"/>
<evidence type="ECO:0000256" key="1">
    <source>
        <dbReference type="ARBA" id="ARBA00003474"/>
    </source>
</evidence>
<reference evidence="9" key="1">
    <citation type="journal article" date="2023" name="Mol. Phylogenet. Evol.">
        <title>Genome-scale phylogeny and comparative genomics of the fungal order Sordariales.</title>
        <authorList>
            <person name="Hensen N."/>
            <person name="Bonometti L."/>
            <person name="Westerberg I."/>
            <person name="Brannstrom I.O."/>
            <person name="Guillou S."/>
            <person name="Cros-Aarteil S."/>
            <person name="Calhoun S."/>
            <person name="Haridas S."/>
            <person name="Kuo A."/>
            <person name="Mondo S."/>
            <person name="Pangilinan J."/>
            <person name="Riley R."/>
            <person name="LaButti K."/>
            <person name="Andreopoulos B."/>
            <person name="Lipzen A."/>
            <person name="Chen C."/>
            <person name="Yan M."/>
            <person name="Daum C."/>
            <person name="Ng V."/>
            <person name="Clum A."/>
            <person name="Steindorff A."/>
            <person name="Ohm R.A."/>
            <person name="Martin F."/>
            <person name="Silar P."/>
            <person name="Natvig D.O."/>
            <person name="Lalanne C."/>
            <person name="Gautier V."/>
            <person name="Ament-Velasquez S.L."/>
            <person name="Kruys A."/>
            <person name="Hutchinson M.I."/>
            <person name="Powell A.J."/>
            <person name="Barry K."/>
            <person name="Miller A.N."/>
            <person name="Grigoriev I.V."/>
            <person name="Debuchy R."/>
            <person name="Gladieux P."/>
            <person name="Hiltunen Thoren M."/>
            <person name="Johannesson H."/>
        </authorList>
    </citation>
    <scope>NUCLEOTIDE SEQUENCE</scope>
    <source>
        <strain evidence="9">CBS 333.67</strain>
    </source>
</reference>
<dbReference type="GO" id="GO:0003735">
    <property type="term" value="F:structural constituent of ribosome"/>
    <property type="evidence" value="ECO:0007669"/>
    <property type="project" value="InterPro"/>
</dbReference>
<dbReference type="InterPro" id="IPR040922">
    <property type="entry name" value="Ribosomal_mL59_dom"/>
</dbReference>
<feature type="domain" description="DPH-type MB" evidence="8">
    <location>
        <begin position="302"/>
        <end position="367"/>
    </location>
</feature>
<comment type="similarity">
    <text evidence="2">Belongs to the DPH4 family.</text>
</comment>
<dbReference type="GO" id="GO:0046872">
    <property type="term" value="F:metal ion binding"/>
    <property type="evidence" value="ECO:0007669"/>
    <property type="project" value="UniProtKB-KW"/>
</dbReference>
<feature type="region of interest" description="Disordered" evidence="6">
    <location>
        <begin position="155"/>
        <end position="184"/>
    </location>
</feature>
<dbReference type="Pfam" id="PF05207">
    <property type="entry name" value="Zn_ribbon_CSL"/>
    <property type="match status" value="1"/>
</dbReference>
<dbReference type="SUPFAM" id="SSF46565">
    <property type="entry name" value="Chaperone J-domain"/>
    <property type="match status" value="1"/>
</dbReference>